<evidence type="ECO:0000313" key="1">
    <source>
        <dbReference type="EMBL" id="KAL3386268.1"/>
    </source>
</evidence>
<sequence length="160" mass="17249">MWYRYGVHALGVSLLFDTDIVLLQLGLSLSLSNYIHTSAEPVAHRANTHTALAASELARVKGRTSARLLRDVLASCAMYTIYVRAGSKAAQASAMVESDHKCTGTSTIDIVSTTLLISSTSIWAAQSSSRGSETCFKGATFVFDVRMVQRELTSSIAVRT</sequence>
<accession>A0ABD2W0H4</accession>
<keyword evidence="2" id="KW-1185">Reference proteome</keyword>
<reference evidence="1 2" key="1">
    <citation type="journal article" date="2024" name="bioRxiv">
        <title>A reference genome for Trichogramma kaykai: A tiny desert-dwelling parasitoid wasp with competing sex-ratio distorters.</title>
        <authorList>
            <person name="Culotta J."/>
            <person name="Lindsey A.R."/>
        </authorList>
    </citation>
    <scope>NUCLEOTIDE SEQUENCE [LARGE SCALE GENOMIC DNA]</scope>
    <source>
        <strain evidence="1 2">KSX58</strain>
    </source>
</reference>
<proteinExistence type="predicted"/>
<organism evidence="1 2">
    <name type="scientific">Trichogramma kaykai</name>
    <dbReference type="NCBI Taxonomy" id="54128"/>
    <lineage>
        <taxon>Eukaryota</taxon>
        <taxon>Metazoa</taxon>
        <taxon>Ecdysozoa</taxon>
        <taxon>Arthropoda</taxon>
        <taxon>Hexapoda</taxon>
        <taxon>Insecta</taxon>
        <taxon>Pterygota</taxon>
        <taxon>Neoptera</taxon>
        <taxon>Endopterygota</taxon>
        <taxon>Hymenoptera</taxon>
        <taxon>Apocrita</taxon>
        <taxon>Proctotrupomorpha</taxon>
        <taxon>Chalcidoidea</taxon>
        <taxon>Trichogrammatidae</taxon>
        <taxon>Trichogramma</taxon>
    </lineage>
</organism>
<dbReference type="EMBL" id="JBJJXI010000147">
    <property type="protein sequence ID" value="KAL3386268.1"/>
    <property type="molecule type" value="Genomic_DNA"/>
</dbReference>
<gene>
    <name evidence="1" type="ORF">TKK_018146</name>
</gene>
<name>A0ABD2W0H4_9HYME</name>
<evidence type="ECO:0000313" key="2">
    <source>
        <dbReference type="Proteomes" id="UP001627154"/>
    </source>
</evidence>
<comment type="caution">
    <text evidence="1">The sequence shown here is derived from an EMBL/GenBank/DDBJ whole genome shotgun (WGS) entry which is preliminary data.</text>
</comment>
<dbReference type="Proteomes" id="UP001627154">
    <property type="component" value="Unassembled WGS sequence"/>
</dbReference>
<protein>
    <submittedName>
        <fullName evidence="1">Uncharacterized protein</fullName>
    </submittedName>
</protein>
<dbReference type="AlphaFoldDB" id="A0ABD2W0H4"/>